<feature type="transmembrane region" description="Helical" evidence="8">
    <location>
        <begin position="105"/>
        <end position="123"/>
    </location>
</feature>
<dbReference type="Pfam" id="PF01925">
    <property type="entry name" value="TauE"/>
    <property type="match status" value="1"/>
</dbReference>
<keyword evidence="10" id="KW-1185">Reference proteome</keyword>
<evidence type="ECO:0000256" key="4">
    <source>
        <dbReference type="ARBA" id="ARBA00022475"/>
    </source>
</evidence>
<feature type="transmembrane region" description="Helical" evidence="8">
    <location>
        <begin position="80"/>
        <end position="99"/>
    </location>
</feature>
<evidence type="ECO:0000313" key="10">
    <source>
        <dbReference type="Proteomes" id="UP000471298"/>
    </source>
</evidence>
<dbReference type="Proteomes" id="UP000471298">
    <property type="component" value="Unassembled WGS sequence"/>
</dbReference>
<comment type="subcellular location">
    <subcellularLocation>
        <location evidence="1 8">Cell membrane</location>
        <topology evidence="1 8">Multi-pass membrane protein</topology>
    </subcellularLocation>
</comment>
<dbReference type="FunCoup" id="A0A6N7EV54">
    <property type="interactions" value="147"/>
</dbReference>
<comment type="caution">
    <text evidence="9">The sequence shown here is derived from an EMBL/GenBank/DDBJ whole genome shotgun (WGS) entry which is preliminary data.</text>
</comment>
<dbReference type="InterPro" id="IPR002781">
    <property type="entry name" value="TM_pro_TauE-like"/>
</dbReference>
<keyword evidence="5 8" id="KW-0812">Transmembrane</keyword>
<dbReference type="PANTHER" id="PTHR30269">
    <property type="entry name" value="TRANSMEMBRANE PROTEIN YFCA"/>
    <property type="match status" value="1"/>
</dbReference>
<evidence type="ECO:0000256" key="1">
    <source>
        <dbReference type="ARBA" id="ARBA00004651"/>
    </source>
</evidence>
<keyword evidence="6 8" id="KW-1133">Transmembrane helix</keyword>
<dbReference type="GO" id="GO:0005886">
    <property type="term" value="C:plasma membrane"/>
    <property type="evidence" value="ECO:0007669"/>
    <property type="project" value="UniProtKB-SubCell"/>
</dbReference>
<evidence type="ECO:0000256" key="5">
    <source>
        <dbReference type="ARBA" id="ARBA00022692"/>
    </source>
</evidence>
<keyword evidence="3" id="KW-0813">Transport</keyword>
<keyword evidence="7 8" id="KW-0472">Membrane</keyword>
<name>A0A6N7EV54_9GAMM</name>
<dbReference type="PANTHER" id="PTHR30269:SF0">
    <property type="entry name" value="MEMBRANE TRANSPORTER PROTEIN YFCA-RELATED"/>
    <property type="match status" value="1"/>
</dbReference>
<evidence type="ECO:0000256" key="6">
    <source>
        <dbReference type="ARBA" id="ARBA00022989"/>
    </source>
</evidence>
<comment type="similarity">
    <text evidence="2 8">Belongs to the 4-toluene sulfonate uptake permease (TSUP) (TC 2.A.102) family.</text>
</comment>
<dbReference type="InParanoid" id="A0A6N7EV54"/>
<dbReference type="AlphaFoldDB" id="A0A6N7EV54"/>
<dbReference type="InterPro" id="IPR052017">
    <property type="entry name" value="TSUP"/>
</dbReference>
<keyword evidence="4 8" id="KW-1003">Cell membrane</keyword>
<organism evidence="9 10">
    <name type="scientific">Ostreibacterium oceani</name>
    <dbReference type="NCBI Taxonomy" id="2654998"/>
    <lineage>
        <taxon>Bacteria</taxon>
        <taxon>Pseudomonadati</taxon>
        <taxon>Pseudomonadota</taxon>
        <taxon>Gammaproteobacteria</taxon>
        <taxon>Cardiobacteriales</taxon>
        <taxon>Ostreibacteriaceae</taxon>
        <taxon>Ostreibacterium</taxon>
    </lineage>
</organism>
<gene>
    <name evidence="9" type="ORF">GCU85_01505</name>
</gene>
<proteinExistence type="inferred from homology"/>
<feature type="transmembrane region" description="Helical" evidence="8">
    <location>
        <begin position="255"/>
        <end position="277"/>
    </location>
</feature>
<evidence type="ECO:0000256" key="2">
    <source>
        <dbReference type="ARBA" id="ARBA00009142"/>
    </source>
</evidence>
<feature type="transmembrane region" description="Helical" evidence="8">
    <location>
        <begin position="216"/>
        <end position="243"/>
    </location>
</feature>
<reference evidence="9 10" key="1">
    <citation type="submission" date="2019-10" db="EMBL/GenBank/DDBJ databases">
        <title>Cardiobacteriales fam. a chemoheterotrophic member of the order Cardiobacteriales, and proposal of Cardiobacteriales fam. nov.</title>
        <authorList>
            <person name="Wang C."/>
        </authorList>
    </citation>
    <scope>NUCLEOTIDE SEQUENCE [LARGE SCALE GENOMIC DNA]</scope>
    <source>
        <strain evidence="9 10">ML27</strain>
    </source>
</reference>
<sequence>MVDWIGEFSVWVIALLILTGFVAGYIDAIAGGGGMIQTLALLMTGLPAVNVIATNKMASIAGTSIAVFKYARAKQIPWRLVGYCALPCLLAAALGSQLVMLFADAVIVTLLILCIPFALVVMMKKPKRLSQVDTPASTATADPIAVDPITNKPLTAKQLRRRAALLLSPIAFYDGLIGPGTGAYMAIAGNRGLGLRFLTGTGLAKPLNLCTNLGSVVVFVIAGKIVWAIAIPMAIASMFGAYIGSHSAIKYGDGFIKKVIVGMLLLMLAVNLIKLVLN</sequence>
<evidence type="ECO:0000313" key="9">
    <source>
        <dbReference type="EMBL" id="MPV85410.1"/>
    </source>
</evidence>
<dbReference type="EMBL" id="WHNW01000001">
    <property type="protein sequence ID" value="MPV85410.1"/>
    <property type="molecule type" value="Genomic_DNA"/>
</dbReference>
<feature type="transmembrane region" description="Helical" evidence="8">
    <location>
        <begin position="164"/>
        <end position="187"/>
    </location>
</feature>
<dbReference type="RefSeq" id="WP_152808615.1">
    <property type="nucleotide sequence ID" value="NZ_WHNW01000001.1"/>
</dbReference>
<protein>
    <recommendedName>
        <fullName evidence="8">Probable membrane transporter protein</fullName>
    </recommendedName>
</protein>
<evidence type="ECO:0000256" key="8">
    <source>
        <dbReference type="RuleBase" id="RU363041"/>
    </source>
</evidence>
<evidence type="ECO:0000256" key="7">
    <source>
        <dbReference type="ARBA" id="ARBA00023136"/>
    </source>
</evidence>
<evidence type="ECO:0000256" key="3">
    <source>
        <dbReference type="ARBA" id="ARBA00022448"/>
    </source>
</evidence>
<accession>A0A6N7EV54</accession>
<feature type="transmembrane region" description="Helical" evidence="8">
    <location>
        <begin position="12"/>
        <end position="36"/>
    </location>
</feature>